<dbReference type="Proteomes" id="UP000216871">
    <property type="component" value="Unassembled WGS sequence"/>
</dbReference>
<evidence type="ECO:0000256" key="1">
    <source>
        <dbReference type="SAM" id="Coils"/>
    </source>
</evidence>
<dbReference type="EMBL" id="MWWW01000028">
    <property type="protein sequence ID" value="OZG57451.1"/>
    <property type="molecule type" value="Genomic_DNA"/>
</dbReference>
<protein>
    <submittedName>
        <fullName evidence="4">Uncharacterized protein</fullName>
    </submittedName>
</protein>
<keyword evidence="3" id="KW-1133">Transmembrane helix</keyword>
<feature type="coiled-coil region" evidence="1">
    <location>
        <begin position="95"/>
        <end position="136"/>
    </location>
</feature>
<dbReference type="AlphaFoldDB" id="A0A261FE68"/>
<gene>
    <name evidence="4" type="ORF">BMYO_1948</name>
</gene>
<keyword evidence="1" id="KW-0175">Coiled coil</keyword>
<evidence type="ECO:0000256" key="3">
    <source>
        <dbReference type="SAM" id="Phobius"/>
    </source>
</evidence>
<accession>A0A261FE68</accession>
<name>A0A261FE68_9BIFI</name>
<evidence type="ECO:0000256" key="2">
    <source>
        <dbReference type="SAM" id="MobiDB-lite"/>
    </source>
</evidence>
<feature type="transmembrane region" description="Helical" evidence="3">
    <location>
        <begin position="53"/>
        <end position="75"/>
    </location>
</feature>
<dbReference type="RefSeq" id="WP_094668354.1">
    <property type="nucleotide sequence ID" value="NZ_MWWW01000028.1"/>
</dbReference>
<organism evidence="4 5">
    <name type="scientific">Bifidobacterium myosotis</name>
    <dbReference type="NCBI Taxonomy" id="1630166"/>
    <lineage>
        <taxon>Bacteria</taxon>
        <taxon>Bacillati</taxon>
        <taxon>Actinomycetota</taxon>
        <taxon>Actinomycetes</taxon>
        <taxon>Bifidobacteriales</taxon>
        <taxon>Bifidobacteriaceae</taxon>
        <taxon>Bifidobacterium</taxon>
    </lineage>
</organism>
<proteinExistence type="predicted"/>
<dbReference type="OrthoDB" id="3232632at2"/>
<sequence length="281" mass="29555">MRDDAQGQVPFDGGAAPKKTQSGKNGDARAGGDIGIGPGNDDSSANKAIGRGIAIRTIIAVVLVAVVVFVAAFAVGRFTEDPTKSQGYLDVEAKAAKVEEQVADNRKKTEELTEQRNDLRKQAAKAQKEVEDNKKVFGELGGNTAAGAEPLTIESISERPDTFYQQYGTASGADKYYYPQITVRNNSGHVVYSISLRIDIVGQDGTVLKSDASAYASNIVLYPGKTAVCKGTIQDTGFSGATLKPTGYYLTIPDTSGSGGSDGTTTESHEFGKDVKTAVIS</sequence>
<keyword evidence="5" id="KW-1185">Reference proteome</keyword>
<reference evidence="4 5" key="1">
    <citation type="journal article" date="2017" name="BMC Genomics">
        <title>Comparative genomic and phylogenomic analyses of the Bifidobacteriaceae family.</title>
        <authorList>
            <person name="Lugli G.A."/>
            <person name="Milani C."/>
            <person name="Turroni F."/>
            <person name="Duranti S."/>
            <person name="Mancabelli L."/>
            <person name="Mangifesta M."/>
            <person name="Ferrario C."/>
            <person name="Modesto M."/>
            <person name="Mattarelli P."/>
            <person name="Jiri K."/>
            <person name="van Sinderen D."/>
            <person name="Ventura M."/>
        </authorList>
    </citation>
    <scope>NUCLEOTIDE SEQUENCE [LARGE SCALE GENOMIC DNA]</scope>
    <source>
        <strain evidence="4 5">DSM 100196</strain>
    </source>
</reference>
<evidence type="ECO:0000313" key="4">
    <source>
        <dbReference type="EMBL" id="OZG57451.1"/>
    </source>
</evidence>
<keyword evidence="3" id="KW-0812">Transmembrane</keyword>
<evidence type="ECO:0000313" key="5">
    <source>
        <dbReference type="Proteomes" id="UP000216871"/>
    </source>
</evidence>
<feature type="region of interest" description="Disordered" evidence="2">
    <location>
        <begin position="1"/>
        <end position="43"/>
    </location>
</feature>
<comment type="caution">
    <text evidence="4">The sequence shown here is derived from an EMBL/GenBank/DDBJ whole genome shotgun (WGS) entry which is preliminary data.</text>
</comment>
<keyword evidence="3" id="KW-0472">Membrane</keyword>